<evidence type="ECO:0000256" key="3">
    <source>
        <dbReference type="ARBA" id="ARBA00022692"/>
    </source>
</evidence>
<evidence type="ECO:0000256" key="2">
    <source>
        <dbReference type="ARBA" id="ARBA00022475"/>
    </source>
</evidence>
<keyword evidence="9" id="KW-1185">Reference proteome</keyword>
<sequence>MDSYVYVIVALLPLAAAMVIFQTNPYHALVIRGILGAIAALVYTVLGAPDVALTEALVGTLLAISLYAVAVRSSLVLRLGILKDEGVTSNSTESSPEHSFRQLLEDLRTAFGKHYMRVELVPYMDEENLHQALLDKDVHAICTYTESLEGKVQSEAILPYTTTTRLPRIYEILQAEMVSIPVRLSHNSSSQSEMKG</sequence>
<evidence type="ECO:0000256" key="5">
    <source>
        <dbReference type="ARBA" id="ARBA00023136"/>
    </source>
</evidence>
<keyword evidence="5 6" id="KW-0472">Membrane</keyword>
<comment type="subcellular location">
    <subcellularLocation>
        <location evidence="1">Cell membrane</location>
        <topology evidence="1">Multi-pass membrane protein</topology>
    </subcellularLocation>
</comment>
<accession>A0ABV0JF25</accession>
<dbReference type="Proteomes" id="UP001464891">
    <property type="component" value="Unassembled WGS sequence"/>
</dbReference>
<reference evidence="8 9" key="1">
    <citation type="submission" date="2022-04" db="EMBL/GenBank/DDBJ databases">
        <title>Positive selection, recombination, and allopatry shape intraspecific diversity of widespread and dominant cyanobacteria.</title>
        <authorList>
            <person name="Wei J."/>
            <person name="Shu W."/>
            <person name="Hu C."/>
        </authorList>
    </citation>
    <scope>NUCLEOTIDE SEQUENCE [LARGE SCALE GENOMIC DNA]</scope>
    <source>
        <strain evidence="8 9">GB2-A4</strain>
    </source>
</reference>
<proteinExistence type="predicted"/>
<keyword evidence="4 6" id="KW-1133">Transmembrane helix</keyword>
<evidence type="ECO:0000256" key="4">
    <source>
        <dbReference type="ARBA" id="ARBA00022989"/>
    </source>
</evidence>
<dbReference type="RefSeq" id="WP_199299303.1">
    <property type="nucleotide sequence ID" value="NZ_JAMPKM010000028.1"/>
</dbReference>
<dbReference type="InterPro" id="IPR025383">
    <property type="entry name" value="MrpA_C/MbhD"/>
</dbReference>
<keyword evidence="3 6" id="KW-0812">Transmembrane</keyword>
<dbReference type="NCBIfam" id="NF005628">
    <property type="entry name" value="PRK07377.1-4"/>
    <property type="match status" value="1"/>
</dbReference>
<evidence type="ECO:0000313" key="8">
    <source>
        <dbReference type="EMBL" id="MEP0820394.1"/>
    </source>
</evidence>
<evidence type="ECO:0000313" key="9">
    <source>
        <dbReference type="Proteomes" id="UP001464891"/>
    </source>
</evidence>
<feature type="transmembrane region" description="Helical" evidence="6">
    <location>
        <begin position="6"/>
        <end position="22"/>
    </location>
</feature>
<feature type="domain" description="MrpA C-terminal/MbhD" evidence="7">
    <location>
        <begin position="10"/>
        <end position="73"/>
    </location>
</feature>
<dbReference type="NCBIfam" id="NF005630">
    <property type="entry name" value="PRK07377.1-6"/>
    <property type="match status" value="1"/>
</dbReference>
<gene>
    <name evidence="8" type="ORF">NC998_25165</name>
</gene>
<comment type="caution">
    <text evidence="8">The sequence shown here is derived from an EMBL/GenBank/DDBJ whole genome shotgun (WGS) entry which is preliminary data.</text>
</comment>
<evidence type="ECO:0000256" key="1">
    <source>
        <dbReference type="ARBA" id="ARBA00004651"/>
    </source>
</evidence>
<evidence type="ECO:0000259" key="7">
    <source>
        <dbReference type="Pfam" id="PF13244"/>
    </source>
</evidence>
<dbReference type="Pfam" id="PF13244">
    <property type="entry name" value="MbhD"/>
    <property type="match status" value="1"/>
</dbReference>
<keyword evidence="2" id="KW-1003">Cell membrane</keyword>
<feature type="transmembrane region" description="Helical" evidence="6">
    <location>
        <begin position="29"/>
        <end position="46"/>
    </location>
</feature>
<organism evidence="8 9">
    <name type="scientific">Trichocoleus desertorum GB2-A4</name>
    <dbReference type="NCBI Taxonomy" id="2933944"/>
    <lineage>
        <taxon>Bacteria</taxon>
        <taxon>Bacillati</taxon>
        <taxon>Cyanobacteriota</taxon>
        <taxon>Cyanophyceae</taxon>
        <taxon>Leptolyngbyales</taxon>
        <taxon>Trichocoleusaceae</taxon>
        <taxon>Trichocoleus</taxon>
    </lineage>
</organism>
<dbReference type="EMBL" id="JAMPKM010000028">
    <property type="protein sequence ID" value="MEP0820394.1"/>
    <property type="molecule type" value="Genomic_DNA"/>
</dbReference>
<evidence type="ECO:0000256" key="6">
    <source>
        <dbReference type="SAM" id="Phobius"/>
    </source>
</evidence>
<protein>
    <submittedName>
        <fullName evidence="8">DUF4040 domain-containing protein</fullName>
    </submittedName>
</protein>
<feature type="transmembrane region" description="Helical" evidence="6">
    <location>
        <begin position="52"/>
        <end position="71"/>
    </location>
</feature>
<name>A0ABV0JF25_9CYAN</name>